<dbReference type="Proteomes" id="UP001160625">
    <property type="component" value="Unassembled WGS sequence"/>
</dbReference>
<feature type="modified residue" description="4-aspartylphosphate" evidence="6">
    <location>
        <position position="676"/>
    </location>
</feature>
<dbReference type="InterPro" id="IPR003594">
    <property type="entry name" value="HATPase_dom"/>
</dbReference>
<evidence type="ECO:0000256" key="3">
    <source>
        <dbReference type="ARBA" id="ARBA00022553"/>
    </source>
</evidence>
<dbReference type="InterPro" id="IPR036890">
    <property type="entry name" value="HATPase_C_sf"/>
</dbReference>
<evidence type="ECO:0000256" key="2">
    <source>
        <dbReference type="ARBA" id="ARBA00012438"/>
    </source>
</evidence>
<gene>
    <name evidence="10" type="ORF">QGN17_01500</name>
</gene>
<dbReference type="SUPFAM" id="SSF55874">
    <property type="entry name" value="ATPase domain of HSP90 chaperone/DNA topoisomerase II/histidine kinase"/>
    <property type="match status" value="1"/>
</dbReference>
<accession>A0ABT6MWH0</accession>
<dbReference type="PROSITE" id="PS50110">
    <property type="entry name" value="RESPONSE_REGULATORY"/>
    <property type="match status" value="1"/>
</dbReference>
<dbReference type="RefSeq" id="WP_281042746.1">
    <property type="nucleotide sequence ID" value="NZ_JARYGZ010000001.1"/>
</dbReference>
<dbReference type="InterPro" id="IPR003661">
    <property type="entry name" value="HisK_dim/P_dom"/>
</dbReference>
<dbReference type="Pfam" id="PF00512">
    <property type="entry name" value="HisKA"/>
    <property type="match status" value="1"/>
</dbReference>
<dbReference type="InterPro" id="IPR011006">
    <property type="entry name" value="CheY-like_superfamily"/>
</dbReference>
<dbReference type="SMART" id="SM00448">
    <property type="entry name" value="REC"/>
    <property type="match status" value="1"/>
</dbReference>
<feature type="coiled-coil region" evidence="7">
    <location>
        <begin position="66"/>
        <end position="100"/>
    </location>
</feature>
<dbReference type="InterPro" id="IPR036097">
    <property type="entry name" value="HisK_dim/P_sf"/>
</dbReference>
<comment type="caution">
    <text evidence="10">The sequence shown here is derived from an EMBL/GenBank/DDBJ whole genome shotgun (WGS) entry which is preliminary data.</text>
</comment>
<dbReference type="Gene3D" id="3.30.450.20">
    <property type="entry name" value="PAS domain"/>
    <property type="match status" value="2"/>
</dbReference>
<dbReference type="SMART" id="SM00388">
    <property type="entry name" value="HisKA"/>
    <property type="match status" value="1"/>
</dbReference>
<name>A0ABT6MWH0_9SPHN</name>
<dbReference type="CDD" id="cd00156">
    <property type="entry name" value="REC"/>
    <property type="match status" value="1"/>
</dbReference>
<keyword evidence="4" id="KW-0808">Transferase</keyword>
<evidence type="ECO:0000256" key="4">
    <source>
        <dbReference type="ARBA" id="ARBA00022679"/>
    </source>
</evidence>
<dbReference type="SUPFAM" id="SSF47384">
    <property type="entry name" value="Homodimeric domain of signal transducing histidine kinase"/>
    <property type="match status" value="1"/>
</dbReference>
<evidence type="ECO:0000256" key="6">
    <source>
        <dbReference type="PROSITE-ProRule" id="PRU00169"/>
    </source>
</evidence>
<keyword evidence="7" id="KW-0175">Coiled coil</keyword>
<dbReference type="PRINTS" id="PR00344">
    <property type="entry name" value="BCTRLSENSOR"/>
</dbReference>
<dbReference type="InterPro" id="IPR035965">
    <property type="entry name" value="PAS-like_dom_sf"/>
</dbReference>
<proteinExistence type="predicted"/>
<dbReference type="InterPro" id="IPR005467">
    <property type="entry name" value="His_kinase_dom"/>
</dbReference>
<dbReference type="SUPFAM" id="SSF55785">
    <property type="entry name" value="PYP-like sensor domain (PAS domain)"/>
    <property type="match status" value="2"/>
</dbReference>
<keyword evidence="3 6" id="KW-0597">Phosphoprotein</keyword>
<dbReference type="SMART" id="SM00387">
    <property type="entry name" value="HATPase_c"/>
    <property type="match status" value="1"/>
</dbReference>
<organism evidence="10 11">
    <name type="scientific">Sphingomonas oryzagri</name>
    <dbReference type="NCBI Taxonomy" id="3042314"/>
    <lineage>
        <taxon>Bacteria</taxon>
        <taxon>Pseudomonadati</taxon>
        <taxon>Pseudomonadota</taxon>
        <taxon>Alphaproteobacteria</taxon>
        <taxon>Sphingomonadales</taxon>
        <taxon>Sphingomonadaceae</taxon>
        <taxon>Sphingomonas</taxon>
    </lineage>
</organism>
<dbReference type="Gene3D" id="3.30.565.10">
    <property type="entry name" value="Histidine kinase-like ATPase, C-terminal domain"/>
    <property type="match status" value="1"/>
</dbReference>
<dbReference type="Pfam" id="PF00072">
    <property type="entry name" value="Response_reg"/>
    <property type="match status" value="1"/>
</dbReference>
<protein>
    <recommendedName>
        <fullName evidence="2">histidine kinase</fullName>
        <ecNumber evidence="2">2.7.13.3</ecNumber>
    </recommendedName>
</protein>
<dbReference type="CDD" id="cd00082">
    <property type="entry name" value="HisKA"/>
    <property type="match status" value="1"/>
</dbReference>
<dbReference type="CDD" id="cd16922">
    <property type="entry name" value="HATPase_EvgS-ArcB-TorS-like"/>
    <property type="match status" value="1"/>
</dbReference>
<feature type="domain" description="Response regulatory" evidence="9">
    <location>
        <begin position="626"/>
        <end position="742"/>
    </location>
</feature>
<evidence type="ECO:0000256" key="7">
    <source>
        <dbReference type="SAM" id="Coils"/>
    </source>
</evidence>
<dbReference type="Gene3D" id="3.40.50.2300">
    <property type="match status" value="1"/>
</dbReference>
<evidence type="ECO:0000313" key="11">
    <source>
        <dbReference type="Proteomes" id="UP001160625"/>
    </source>
</evidence>
<dbReference type="Pfam" id="PF12860">
    <property type="entry name" value="PAS_7"/>
    <property type="match status" value="2"/>
</dbReference>
<keyword evidence="11" id="KW-1185">Reference proteome</keyword>
<feature type="domain" description="Histidine kinase" evidence="8">
    <location>
        <begin position="394"/>
        <end position="605"/>
    </location>
</feature>
<dbReference type="EC" id="2.7.13.3" evidence="2"/>
<dbReference type="EMBL" id="JARYGZ010000001">
    <property type="protein sequence ID" value="MDH7637394.1"/>
    <property type="molecule type" value="Genomic_DNA"/>
</dbReference>
<dbReference type="NCBIfam" id="NF041832">
    <property type="entry name" value="near_NosP_CTERM"/>
    <property type="match status" value="1"/>
</dbReference>
<sequence>MSSRPVFDPRDERIAELEAALAKADRINRVLMDRVERSTDLQGNAFSLFETAIALESKVRDRTSDLERALAELAASNAELGAAKEQADGAERRLRDAIDSINEGFAIFDADDRLILYNATYLGLWPQFADRIRPGVTFADTVRWVSETGSTLGARHAPDHFVSERVARHRIAEGGHVHVLADGRYIQVNELRTSEGGIVGIYTDITDVKAEDARERARQLAEKSALLQATLDNIRLGVCVYDADRRLIAWNGPLLSTIGFPADGLPLVTTHEALVVTCERINGPFGPGRPLDWLPPGSPDVVAERRCSSGRIVEVRRSSMADGGMVMSFEDITERLHSAELMREANETLERRVEERTSDLQREVAERLSAEGAMREAKTAAEEANLSKTRFLAAASHDLLQPLNAARLFVSAIADRRLATPTRALVRQTGSALDSVEDLLEALLEISKLDAGAIVPQPSDFALAELLGSMKAEFAPTARARGLALRIPTSPLWVRSDMRLVRRILQNLVSNALRYTEQGSVELRCRKQGDRVRIEVVDTGIGIAPEHHAVIFEEFRRLDDSGRARGMGLGLAIVQRAARMLDIRIRLKSRPGEGSTFSLSLPTTVAQELRPVPTPGIRRRGSGEQSVLVIDNEAAILEGMAAMLGGWGYPVRGVRDGAEAMAAIGGGFVPDVMIADYHLDNGETGDATVRLVRQALGRQIPAIVITADRTPELRDQLAAEGFDLLNKPVKPAQLRALLSRPVG</sequence>
<dbReference type="PANTHER" id="PTHR43047:SF9">
    <property type="entry name" value="HISTIDINE KINASE"/>
    <property type="match status" value="1"/>
</dbReference>
<dbReference type="PROSITE" id="PS50109">
    <property type="entry name" value="HIS_KIN"/>
    <property type="match status" value="1"/>
</dbReference>
<dbReference type="InterPro" id="IPR001789">
    <property type="entry name" value="Sig_transdc_resp-reg_receiver"/>
</dbReference>
<feature type="coiled-coil region" evidence="7">
    <location>
        <begin position="339"/>
        <end position="366"/>
    </location>
</feature>
<keyword evidence="5" id="KW-0418">Kinase</keyword>
<evidence type="ECO:0000259" key="8">
    <source>
        <dbReference type="PROSITE" id="PS50109"/>
    </source>
</evidence>
<dbReference type="PANTHER" id="PTHR43047">
    <property type="entry name" value="TWO-COMPONENT HISTIDINE PROTEIN KINASE"/>
    <property type="match status" value="1"/>
</dbReference>
<evidence type="ECO:0000313" key="10">
    <source>
        <dbReference type="EMBL" id="MDH7637394.1"/>
    </source>
</evidence>
<comment type="catalytic activity">
    <reaction evidence="1">
        <text>ATP + protein L-histidine = ADP + protein N-phospho-L-histidine.</text>
        <dbReference type="EC" id="2.7.13.3"/>
    </reaction>
</comment>
<evidence type="ECO:0000256" key="5">
    <source>
        <dbReference type="ARBA" id="ARBA00022777"/>
    </source>
</evidence>
<dbReference type="InterPro" id="IPR004358">
    <property type="entry name" value="Sig_transdc_His_kin-like_C"/>
</dbReference>
<evidence type="ECO:0000256" key="1">
    <source>
        <dbReference type="ARBA" id="ARBA00000085"/>
    </source>
</evidence>
<dbReference type="Pfam" id="PF02518">
    <property type="entry name" value="HATPase_c"/>
    <property type="match status" value="1"/>
</dbReference>
<evidence type="ECO:0000259" key="9">
    <source>
        <dbReference type="PROSITE" id="PS50110"/>
    </source>
</evidence>
<dbReference type="Gene3D" id="1.10.287.130">
    <property type="match status" value="1"/>
</dbReference>
<dbReference type="SUPFAM" id="SSF52172">
    <property type="entry name" value="CheY-like"/>
    <property type="match status" value="1"/>
</dbReference>
<reference evidence="10" key="1">
    <citation type="submission" date="2023-04" db="EMBL/GenBank/DDBJ databases">
        <title>Sphingomonas sp. MAHUQ-71 isolated from rice field.</title>
        <authorList>
            <person name="Huq M.A."/>
        </authorList>
    </citation>
    <scope>NUCLEOTIDE SEQUENCE</scope>
    <source>
        <strain evidence="10">MAHUQ-71</strain>
    </source>
</reference>